<dbReference type="EnsemblMetazoa" id="tetur06g02750.1">
    <property type="protein sequence ID" value="tetur06g02750.1"/>
    <property type="gene ID" value="tetur06g02750"/>
</dbReference>
<evidence type="ECO:0000313" key="2">
    <source>
        <dbReference type="Proteomes" id="UP000015104"/>
    </source>
</evidence>
<dbReference type="HOGENOM" id="CLU_2561225_0_0_1"/>
<reference evidence="2" key="1">
    <citation type="submission" date="2011-08" db="EMBL/GenBank/DDBJ databases">
        <authorList>
            <person name="Rombauts S."/>
        </authorList>
    </citation>
    <scope>NUCLEOTIDE SEQUENCE</scope>
    <source>
        <strain evidence="2">London</strain>
    </source>
</reference>
<dbReference type="Proteomes" id="UP000015104">
    <property type="component" value="Unassembled WGS sequence"/>
</dbReference>
<dbReference type="AlphaFoldDB" id="T1K734"/>
<keyword evidence="2" id="KW-1185">Reference proteome</keyword>
<accession>T1K734</accession>
<dbReference type="EMBL" id="CAEY01001799">
    <property type="status" value="NOT_ANNOTATED_CDS"/>
    <property type="molecule type" value="Genomic_DNA"/>
</dbReference>
<organism evidence="1 2">
    <name type="scientific">Tetranychus urticae</name>
    <name type="common">Two-spotted spider mite</name>
    <dbReference type="NCBI Taxonomy" id="32264"/>
    <lineage>
        <taxon>Eukaryota</taxon>
        <taxon>Metazoa</taxon>
        <taxon>Ecdysozoa</taxon>
        <taxon>Arthropoda</taxon>
        <taxon>Chelicerata</taxon>
        <taxon>Arachnida</taxon>
        <taxon>Acari</taxon>
        <taxon>Acariformes</taxon>
        <taxon>Trombidiformes</taxon>
        <taxon>Prostigmata</taxon>
        <taxon>Eleutherengona</taxon>
        <taxon>Raphignathae</taxon>
        <taxon>Tetranychoidea</taxon>
        <taxon>Tetranychidae</taxon>
        <taxon>Tetranychus</taxon>
    </lineage>
</organism>
<proteinExistence type="predicted"/>
<evidence type="ECO:0000313" key="1">
    <source>
        <dbReference type="EnsemblMetazoa" id="tetur06g02750.1"/>
    </source>
</evidence>
<name>T1K734_TETUR</name>
<protein>
    <submittedName>
        <fullName evidence="1">Uncharacterized protein</fullName>
    </submittedName>
</protein>
<reference evidence="1" key="2">
    <citation type="submission" date="2015-06" db="UniProtKB">
        <authorList>
            <consortium name="EnsemblMetazoa"/>
        </authorList>
    </citation>
    <scope>IDENTIFICATION</scope>
</reference>
<sequence length="82" mass="9637">MLTCNRALVQDSLPSIVMKKQSKVERNQKINHLRLVKPYLTQTQFKCMKQENVEINVLQRREAEINFSLRVESSLINSHPNE</sequence>